<organism evidence="1">
    <name type="scientific">marine metagenome</name>
    <dbReference type="NCBI Taxonomy" id="408172"/>
    <lineage>
        <taxon>unclassified sequences</taxon>
        <taxon>metagenomes</taxon>
        <taxon>ecological metagenomes</taxon>
    </lineage>
</organism>
<gene>
    <name evidence="1" type="ORF">METZ01_LOCUS173268</name>
</gene>
<name>A0A382C3F2_9ZZZZ</name>
<feature type="non-terminal residue" evidence="1">
    <location>
        <position position="29"/>
    </location>
</feature>
<proteinExistence type="predicted"/>
<evidence type="ECO:0000313" key="1">
    <source>
        <dbReference type="EMBL" id="SVB20414.1"/>
    </source>
</evidence>
<protein>
    <submittedName>
        <fullName evidence="1">Uncharacterized protein</fullName>
    </submittedName>
</protein>
<reference evidence="1" key="1">
    <citation type="submission" date="2018-05" db="EMBL/GenBank/DDBJ databases">
        <authorList>
            <person name="Lanie J.A."/>
            <person name="Ng W.-L."/>
            <person name="Kazmierczak K.M."/>
            <person name="Andrzejewski T.M."/>
            <person name="Davidsen T.M."/>
            <person name="Wayne K.J."/>
            <person name="Tettelin H."/>
            <person name="Glass J.I."/>
            <person name="Rusch D."/>
            <person name="Podicherti R."/>
            <person name="Tsui H.-C.T."/>
            <person name="Winkler M.E."/>
        </authorList>
    </citation>
    <scope>NUCLEOTIDE SEQUENCE</scope>
</reference>
<dbReference type="EMBL" id="UINC01032556">
    <property type="protein sequence ID" value="SVB20414.1"/>
    <property type="molecule type" value="Genomic_DNA"/>
</dbReference>
<accession>A0A382C3F2</accession>
<sequence>MERAITHFARDDWPSELAKDSVTLTFDNR</sequence>
<dbReference type="AlphaFoldDB" id="A0A382C3F2"/>